<dbReference type="InterPro" id="IPR017938">
    <property type="entry name" value="Riboflavin_synthase-like_b-brl"/>
</dbReference>
<proteinExistence type="predicted"/>
<dbReference type="PROSITE" id="PS51384">
    <property type="entry name" value="FAD_FR"/>
    <property type="match status" value="1"/>
</dbReference>
<dbReference type="Gene3D" id="3.40.50.80">
    <property type="entry name" value="Nucleotide-binding domain of ferredoxin-NADP reductase (FNR) module"/>
    <property type="match status" value="1"/>
</dbReference>
<feature type="domain" description="FAD-binding FR-type" evidence="1">
    <location>
        <begin position="16"/>
        <end position="127"/>
    </location>
</feature>
<dbReference type="SUPFAM" id="SSF63380">
    <property type="entry name" value="Riboflavin synthase domain-like"/>
    <property type="match status" value="1"/>
</dbReference>
<dbReference type="InterPro" id="IPR017927">
    <property type="entry name" value="FAD-bd_FR_type"/>
</dbReference>
<comment type="caution">
    <text evidence="2">The sequence shown here is derived from an EMBL/GenBank/DDBJ whole genome shotgun (WGS) entry which is preliminary data.</text>
</comment>
<evidence type="ECO:0000259" key="1">
    <source>
        <dbReference type="PROSITE" id="PS51384"/>
    </source>
</evidence>
<dbReference type="CDD" id="cd06193">
    <property type="entry name" value="siderophore_interacting"/>
    <property type="match status" value="1"/>
</dbReference>
<organism evidence="2 3">
    <name type="scientific">Microbacterium koreense</name>
    <dbReference type="NCBI Taxonomy" id="323761"/>
    <lineage>
        <taxon>Bacteria</taxon>
        <taxon>Bacillati</taxon>
        <taxon>Actinomycetota</taxon>
        <taxon>Actinomycetes</taxon>
        <taxon>Micrococcales</taxon>
        <taxon>Microbacteriaceae</taxon>
        <taxon>Microbacterium</taxon>
    </lineage>
</organism>
<dbReference type="Pfam" id="PF04954">
    <property type="entry name" value="SIP"/>
    <property type="match status" value="1"/>
</dbReference>
<evidence type="ECO:0000313" key="2">
    <source>
        <dbReference type="EMBL" id="MFD0780515.1"/>
    </source>
</evidence>
<dbReference type="Pfam" id="PF08021">
    <property type="entry name" value="FAD_binding_9"/>
    <property type="match status" value="1"/>
</dbReference>
<dbReference type="PANTHER" id="PTHR30157:SF0">
    <property type="entry name" value="NADPH-DEPENDENT FERRIC-CHELATE REDUCTASE"/>
    <property type="match status" value="1"/>
</dbReference>
<dbReference type="PANTHER" id="PTHR30157">
    <property type="entry name" value="FERRIC REDUCTASE, NADPH-DEPENDENT"/>
    <property type="match status" value="1"/>
</dbReference>
<dbReference type="EMBL" id="JBHTIM010000001">
    <property type="protein sequence ID" value="MFD0780515.1"/>
    <property type="molecule type" value="Genomic_DNA"/>
</dbReference>
<dbReference type="InterPro" id="IPR039374">
    <property type="entry name" value="SIP_fam"/>
</dbReference>
<dbReference type="InterPro" id="IPR013113">
    <property type="entry name" value="SIP_FAD-bd"/>
</dbReference>
<reference evidence="3" key="1">
    <citation type="journal article" date="2019" name="Int. J. Syst. Evol. Microbiol.">
        <title>The Global Catalogue of Microorganisms (GCM) 10K type strain sequencing project: providing services to taxonomists for standard genome sequencing and annotation.</title>
        <authorList>
            <consortium name="The Broad Institute Genomics Platform"/>
            <consortium name="The Broad Institute Genome Sequencing Center for Infectious Disease"/>
            <person name="Wu L."/>
            <person name="Ma J."/>
        </authorList>
    </citation>
    <scope>NUCLEOTIDE SEQUENCE [LARGE SCALE GENOMIC DNA]</scope>
    <source>
        <strain evidence="3">CCUG 50754</strain>
    </source>
</reference>
<accession>A0ABW2ZPY9</accession>
<keyword evidence="3" id="KW-1185">Reference proteome</keyword>
<sequence>MTTQTAFTLERRMLDLRFRQARLTSRAWITPQYVRLRLEGEELRGFDSPGADDHLRLFFAPADASADEVRAAPSREYTPLEWDAEEGTLDIEFVLHGDDGVAGPWAASAPLGSAVAVGGPRGSMVLEGCPDAWFLAGDETAVPAMRRFARSMDADAVGRILVEVPDAAHEIPIDAPAGVEVRQIHRGEAPAGSALAAALNALGAQDRPHGSIFGFVAAEQAIVRPARALLLDRWGLTTDQIVAKGYWKSGETEYHAPH</sequence>
<name>A0ABW2ZPY9_9MICO</name>
<dbReference type="InterPro" id="IPR007037">
    <property type="entry name" value="SIP_rossman_dom"/>
</dbReference>
<evidence type="ECO:0000313" key="3">
    <source>
        <dbReference type="Proteomes" id="UP001597042"/>
    </source>
</evidence>
<protein>
    <submittedName>
        <fullName evidence="2">Siderophore-interacting protein</fullName>
    </submittedName>
</protein>
<dbReference type="Gene3D" id="2.40.30.10">
    <property type="entry name" value="Translation factors"/>
    <property type="match status" value="1"/>
</dbReference>
<dbReference type="Proteomes" id="UP001597042">
    <property type="component" value="Unassembled WGS sequence"/>
</dbReference>
<gene>
    <name evidence="2" type="ORF">ACFQZV_04280</name>
</gene>
<dbReference type="InterPro" id="IPR039261">
    <property type="entry name" value="FNR_nucleotide-bd"/>
</dbReference>
<dbReference type="RefSeq" id="WP_378750529.1">
    <property type="nucleotide sequence ID" value="NZ_JBHSSV010000003.1"/>
</dbReference>